<reference evidence="1" key="1">
    <citation type="submission" date="2019-11" db="EMBL/GenBank/DDBJ databases">
        <title>Nori genome reveals adaptations in red seaweeds to the harsh intertidal environment.</title>
        <authorList>
            <person name="Wang D."/>
            <person name="Mao Y."/>
        </authorList>
    </citation>
    <scope>NUCLEOTIDE SEQUENCE</scope>
    <source>
        <tissue evidence="1">Gametophyte</tissue>
    </source>
</reference>
<keyword evidence="2" id="KW-1185">Reference proteome</keyword>
<gene>
    <name evidence="1" type="ORF">I4F81_011338</name>
</gene>
<comment type="caution">
    <text evidence="1">The sequence shown here is derived from an EMBL/GenBank/DDBJ whole genome shotgun (WGS) entry which is preliminary data.</text>
</comment>
<protein>
    <submittedName>
        <fullName evidence="1">Uncharacterized protein</fullName>
    </submittedName>
</protein>
<evidence type="ECO:0000313" key="2">
    <source>
        <dbReference type="Proteomes" id="UP000798662"/>
    </source>
</evidence>
<accession>A0ACC3CFT9</accession>
<dbReference type="Proteomes" id="UP000798662">
    <property type="component" value="Chromosome 3"/>
</dbReference>
<dbReference type="EMBL" id="CM020620">
    <property type="protein sequence ID" value="KAK1868856.1"/>
    <property type="molecule type" value="Genomic_DNA"/>
</dbReference>
<organism evidence="1 2">
    <name type="scientific">Pyropia yezoensis</name>
    <name type="common">Susabi-nori</name>
    <name type="synonym">Porphyra yezoensis</name>
    <dbReference type="NCBI Taxonomy" id="2788"/>
    <lineage>
        <taxon>Eukaryota</taxon>
        <taxon>Rhodophyta</taxon>
        <taxon>Bangiophyceae</taxon>
        <taxon>Bangiales</taxon>
        <taxon>Bangiaceae</taxon>
        <taxon>Pyropia</taxon>
    </lineage>
</organism>
<evidence type="ECO:0000313" key="1">
    <source>
        <dbReference type="EMBL" id="KAK1868856.1"/>
    </source>
</evidence>
<name>A0ACC3CFT9_PYRYE</name>
<proteinExistence type="predicted"/>
<sequence length="260" mass="27830">MSKIAEVTSPPSASFSMAAFAATCTWATGSQLTLRGSATCGTPAPAQTAAAVHRRPRKDGPFMKTMEEVSSVGRKRDGDIIRGPVYVVGDNIDTDQIIRAEYLTLVPSVPEEYQKLGSYAMIGLPKDKYTVPFIEAGTMSTPYAIMIAGDNFGCGSSREHAPIAMGACGVKAVVASGYARIYYRNCSATGEIYPWETPARLVEEFSIGDVAEINFVKETITNETTGKTYPLNPLGDVLPVVDCGGIFEFARKSGMIAKRA</sequence>